<feature type="compositionally biased region" description="Polar residues" evidence="2">
    <location>
        <begin position="38"/>
        <end position="59"/>
    </location>
</feature>
<dbReference type="RefSeq" id="WP_035603878.1">
    <property type="nucleotide sequence ID" value="NZ_JEMG01000001.1"/>
</dbReference>
<gene>
    <name evidence="4" type="ORF">AZ34_01130</name>
</gene>
<feature type="region of interest" description="Disordered" evidence="2">
    <location>
        <begin position="38"/>
        <end position="60"/>
    </location>
</feature>
<evidence type="ECO:0000256" key="1">
    <source>
        <dbReference type="SAM" id="Coils"/>
    </source>
</evidence>
<dbReference type="AlphaFoldDB" id="A0A016XNE6"/>
<evidence type="ECO:0000313" key="4">
    <source>
        <dbReference type="EMBL" id="EYC52743.1"/>
    </source>
</evidence>
<keyword evidence="1" id="KW-0175">Coiled coil</keyword>
<dbReference type="Proteomes" id="UP000023268">
    <property type="component" value="Unassembled WGS sequence"/>
</dbReference>
<dbReference type="EMBL" id="JEMG01000001">
    <property type="protein sequence ID" value="EYC52743.1"/>
    <property type="molecule type" value="Genomic_DNA"/>
</dbReference>
<comment type="caution">
    <text evidence="4">The sequence shown here is derived from an EMBL/GenBank/DDBJ whole genome shotgun (WGS) entry which is preliminary data.</text>
</comment>
<evidence type="ECO:0000313" key="5">
    <source>
        <dbReference type="Proteomes" id="UP000023268"/>
    </source>
</evidence>
<evidence type="ECO:0000256" key="3">
    <source>
        <dbReference type="SAM" id="Phobius"/>
    </source>
</evidence>
<organism evidence="4 5">
    <name type="scientific">Hylemonella gracilis str. Niagara R</name>
    <dbReference type="NCBI Taxonomy" id="1458275"/>
    <lineage>
        <taxon>Bacteria</taxon>
        <taxon>Pseudomonadati</taxon>
        <taxon>Pseudomonadota</taxon>
        <taxon>Betaproteobacteria</taxon>
        <taxon>Burkholderiales</taxon>
        <taxon>Comamonadaceae</taxon>
        <taxon>Hylemonella</taxon>
    </lineage>
</organism>
<dbReference type="OrthoDB" id="8564508at2"/>
<name>A0A016XNE6_9BURK</name>
<protein>
    <submittedName>
        <fullName evidence="4">Uncharacterized protein</fullName>
    </submittedName>
</protein>
<dbReference type="eggNOG" id="ENOG5032YQ2">
    <property type="taxonomic scope" value="Bacteria"/>
</dbReference>
<keyword evidence="3" id="KW-0812">Transmembrane</keyword>
<reference evidence="4 5" key="1">
    <citation type="submission" date="2014-02" db="EMBL/GenBank/DDBJ databases">
        <title>Draft Genome of Hylemonella gracilis isolated from the Niagara River.</title>
        <authorList>
            <person name="Pawlowski D.R."/>
            <person name="Koudelka G.B."/>
        </authorList>
    </citation>
    <scope>NUCLEOTIDE SEQUENCE [LARGE SCALE GENOMIC DNA]</scope>
    <source>
        <strain evidence="4 5">Niagara R</strain>
    </source>
</reference>
<feature type="transmembrane region" description="Helical" evidence="3">
    <location>
        <begin position="113"/>
        <end position="133"/>
    </location>
</feature>
<keyword evidence="3" id="KW-1133">Transmembrane helix</keyword>
<keyword evidence="3" id="KW-0472">Membrane</keyword>
<accession>A0A016XNE6</accession>
<sequence length="135" mass="14336">MSTGAILTVLSNIPWGQVMENAPKVADGAAKLWGKVTGSQKSTGSAQGLGGSASTNAPTETEALRSQLLVLEASMMSLEEQMRASSELIKALADQNTQLVQRIELNRVRLRRLGWTLAGAGLLLLAAVGYLMLRQ</sequence>
<feature type="coiled-coil region" evidence="1">
    <location>
        <begin position="61"/>
        <end position="95"/>
    </location>
</feature>
<proteinExistence type="predicted"/>
<evidence type="ECO:0000256" key="2">
    <source>
        <dbReference type="SAM" id="MobiDB-lite"/>
    </source>
</evidence>